<accession>A0A8S1DPH6</accession>
<dbReference type="Proteomes" id="UP000494165">
    <property type="component" value="Unassembled WGS sequence"/>
</dbReference>
<dbReference type="EMBL" id="CADEPI010000275">
    <property type="protein sequence ID" value="CAB3382548.1"/>
    <property type="molecule type" value="Genomic_DNA"/>
</dbReference>
<comment type="caution">
    <text evidence="1">The sequence shown here is derived from an EMBL/GenBank/DDBJ whole genome shotgun (WGS) entry which is preliminary data.</text>
</comment>
<sequence>MAASGPTKCIFCYQAKPFITIVRERVGARYQIICQECIKTEKFTVANLITMLKDNGIEEGVDMESIREMAFIKPYKIPEVLADISYETLGFLILEICLICGEKIKQNVNYCALEKHNEDKHADEIASEILKKCN</sequence>
<proteinExistence type="predicted"/>
<feature type="non-terminal residue" evidence="1">
    <location>
        <position position="134"/>
    </location>
</feature>
<evidence type="ECO:0000313" key="1">
    <source>
        <dbReference type="EMBL" id="CAB3382548.1"/>
    </source>
</evidence>
<organism evidence="1 2">
    <name type="scientific">Cloeon dipterum</name>
    <dbReference type="NCBI Taxonomy" id="197152"/>
    <lineage>
        <taxon>Eukaryota</taxon>
        <taxon>Metazoa</taxon>
        <taxon>Ecdysozoa</taxon>
        <taxon>Arthropoda</taxon>
        <taxon>Hexapoda</taxon>
        <taxon>Insecta</taxon>
        <taxon>Pterygota</taxon>
        <taxon>Palaeoptera</taxon>
        <taxon>Ephemeroptera</taxon>
        <taxon>Pisciforma</taxon>
        <taxon>Baetidae</taxon>
        <taxon>Cloeon</taxon>
    </lineage>
</organism>
<evidence type="ECO:0000313" key="2">
    <source>
        <dbReference type="Proteomes" id="UP000494165"/>
    </source>
</evidence>
<name>A0A8S1DPH6_9INSE</name>
<dbReference type="AlphaFoldDB" id="A0A8S1DPH6"/>
<protein>
    <submittedName>
        <fullName evidence="1">Uncharacterized protein</fullName>
    </submittedName>
</protein>
<gene>
    <name evidence="1" type="ORF">CLODIP_2_CD09482</name>
</gene>
<keyword evidence="2" id="KW-1185">Reference proteome</keyword>
<reference evidence="1 2" key="1">
    <citation type="submission" date="2020-04" db="EMBL/GenBank/DDBJ databases">
        <authorList>
            <person name="Alioto T."/>
            <person name="Alioto T."/>
            <person name="Gomez Garrido J."/>
        </authorList>
    </citation>
    <scope>NUCLEOTIDE SEQUENCE [LARGE SCALE GENOMIC DNA]</scope>
</reference>